<reference evidence="2 3" key="1">
    <citation type="journal article" date="2014" name="Curr. Microbiol.">
        <title>Spirosoma radiotolerans sp. nov., a gamma-radiation-resistant bacterium isolated from gamma ray-irradiated soil.</title>
        <authorList>
            <person name="Lee J.J."/>
            <person name="Srinivasan S."/>
            <person name="Lim S."/>
            <person name="Joe M."/>
            <person name="Im S."/>
            <person name="Bae S.I."/>
            <person name="Park K.R."/>
            <person name="Han J.H."/>
            <person name="Park S.H."/>
            <person name="Joo B.M."/>
            <person name="Park S.J."/>
            <person name="Kim M.K."/>
        </authorList>
    </citation>
    <scope>NUCLEOTIDE SEQUENCE [LARGE SCALE GENOMIC DNA]</scope>
    <source>
        <strain evidence="2 3">DG5A</strain>
    </source>
</reference>
<name>A0A0E3ZW70_9BACT</name>
<dbReference type="Proteomes" id="UP000033054">
    <property type="component" value="Chromosome"/>
</dbReference>
<accession>A0A0E3ZW70</accession>
<dbReference type="STRING" id="1379870.SD10_17735"/>
<evidence type="ECO:0000313" key="2">
    <source>
        <dbReference type="EMBL" id="AKD56473.1"/>
    </source>
</evidence>
<proteinExistence type="predicted"/>
<keyword evidence="1" id="KW-1133">Transmembrane helix</keyword>
<evidence type="ECO:0000256" key="1">
    <source>
        <dbReference type="SAM" id="Phobius"/>
    </source>
</evidence>
<keyword evidence="3" id="KW-1185">Reference proteome</keyword>
<dbReference type="OrthoDB" id="952674at2"/>
<dbReference type="EMBL" id="CP010429">
    <property type="protein sequence ID" value="AKD56473.1"/>
    <property type="molecule type" value="Genomic_DNA"/>
</dbReference>
<organism evidence="2 3">
    <name type="scientific">Spirosoma radiotolerans</name>
    <dbReference type="NCBI Taxonomy" id="1379870"/>
    <lineage>
        <taxon>Bacteria</taxon>
        <taxon>Pseudomonadati</taxon>
        <taxon>Bacteroidota</taxon>
        <taxon>Cytophagia</taxon>
        <taxon>Cytophagales</taxon>
        <taxon>Cytophagaceae</taxon>
        <taxon>Spirosoma</taxon>
    </lineage>
</organism>
<keyword evidence="1" id="KW-0472">Membrane</keyword>
<feature type="transmembrane region" description="Helical" evidence="1">
    <location>
        <begin position="6"/>
        <end position="26"/>
    </location>
</feature>
<evidence type="ECO:0000313" key="3">
    <source>
        <dbReference type="Proteomes" id="UP000033054"/>
    </source>
</evidence>
<dbReference type="PATRIC" id="fig|1379870.5.peg.3841"/>
<dbReference type="RefSeq" id="WP_046575558.1">
    <property type="nucleotide sequence ID" value="NZ_CP010429.1"/>
</dbReference>
<gene>
    <name evidence="2" type="ORF">SD10_17735</name>
</gene>
<protein>
    <submittedName>
        <fullName evidence="2">Uncharacterized protein</fullName>
    </submittedName>
</protein>
<keyword evidence="1" id="KW-0812">Transmembrane</keyword>
<dbReference type="AlphaFoldDB" id="A0A0E3ZW70"/>
<dbReference type="HOGENOM" id="CLU_1214195_0_0_10"/>
<dbReference type="KEGG" id="srd:SD10_17735"/>
<sequence length="228" mass="25408">MKTSHILLALITMVTLTGMVATDLLLKEQYDKIDWRNTYQDFKKQDLPTARHWVVTGTPTSEVIVEKTVSKPQALIAPEEVKFYRVRRQGDTAFVSFTPDYSGYRSSPQDDAGRELGIQLVLRLPGFQTLTVENARLTLSGLSTDSLTVSLAQSRLRTHNVAVSAQFKLKVTQNSFAMLGNDQYKLLQAVVADSSGMQLNDSRVDAFTKNISPKAGIQLEGQALKWLK</sequence>